<feature type="compositionally biased region" description="Basic residues" evidence="8">
    <location>
        <begin position="615"/>
        <end position="632"/>
    </location>
</feature>
<name>A0A5C3MBR6_9AGAR</name>
<dbReference type="PANTHER" id="PTHR46494:SF1">
    <property type="entry name" value="CORA FAMILY METAL ION TRANSPORTER (EUROFUNG)"/>
    <property type="match status" value="1"/>
</dbReference>
<evidence type="ECO:0000256" key="9">
    <source>
        <dbReference type="SAM" id="Phobius"/>
    </source>
</evidence>
<evidence type="ECO:0000256" key="2">
    <source>
        <dbReference type="ARBA" id="ARBA00009765"/>
    </source>
</evidence>
<dbReference type="OrthoDB" id="165352at2759"/>
<dbReference type="GO" id="GO:0050897">
    <property type="term" value="F:cobalt ion binding"/>
    <property type="evidence" value="ECO:0007669"/>
    <property type="project" value="TreeGrafter"/>
</dbReference>
<dbReference type="Proteomes" id="UP000308652">
    <property type="component" value="Unassembled WGS sequence"/>
</dbReference>
<dbReference type="InterPro" id="IPR045861">
    <property type="entry name" value="CorA_cytoplasmic_dom"/>
</dbReference>
<evidence type="ECO:0000313" key="10">
    <source>
        <dbReference type="EMBL" id="TFK42085.1"/>
    </source>
</evidence>
<feature type="region of interest" description="Disordered" evidence="8">
    <location>
        <begin position="1"/>
        <end position="79"/>
    </location>
</feature>
<evidence type="ECO:0000256" key="3">
    <source>
        <dbReference type="ARBA" id="ARBA00022448"/>
    </source>
</evidence>
<keyword evidence="3" id="KW-0813">Transport</keyword>
<evidence type="ECO:0000256" key="6">
    <source>
        <dbReference type="ARBA" id="ARBA00022989"/>
    </source>
</evidence>
<comment type="similarity">
    <text evidence="2">Belongs to the CorA metal ion transporter (MIT) (TC 1.A.35) family.</text>
</comment>
<evidence type="ECO:0000256" key="7">
    <source>
        <dbReference type="ARBA" id="ARBA00023136"/>
    </source>
</evidence>
<dbReference type="EMBL" id="ML213593">
    <property type="protein sequence ID" value="TFK42085.1"/>
    <property type="molecule type" value="Genomic_DNA"/>
</dbReference>
<comment type="subcellular location">
    <subcellularLocation>
        <location evidence="1">Cell membrane</location>
        <topology evidence="1">Multi-pass membrane protein</topology>
    </subcellularLocation>
</comment>
<keyword evidence="4" id="KW-1003">Cell membrane</keyword>
<gene>
    <name evidence="10" type="ORF">BDQ12DRAFT_645556</name>
</gene>
<feature type="compositionally biased region" description="Polar residues" evidence="8">
    <location>
        <begin position="19"/>
        <end position="39"/>
    </location>
</feature>
<feature type="region of interest" description="Disordered" evidence="8">
    <location>
        <begin position="550"/>
        <end position="647"/>
    </location>
</feature>
<evidence type="ECO:0000313" key="11">
    <source>
        <dbReference type="Proteomes" id="UP000308652"/>
    </source>
</evidence>
<keyword evidence="5 9" id="KW-0812">Transmembrane</keyword>
<keyword evidence="6 9" id="KW-1133">Transmembrane helix</keyword>
<protein>
    <submittedName>
        <fullName evidence="10">Uncharacterized protein</fullName>
    </submittedName>
</protein>
<dbReference type="Gene3D" id="3.30.460.20">
    <property type="entry name" value="CorA soluble domain-like"/>
    <property type="match status" value="1"/>
</dbReference>
<feature type="compositionally biased region" description="Low complexity" evidence="8">
    <location>
        <begin position="551"/>
        <end position="564"/>
    </location>
</feature>
<reference evidence="10 11" key="1">
    <citation type="journal article" date="2019" name="Nat. Ecol. Evol.">
        <title>Megaphylogeny resolves global patterns of mushroom evolution.</title>
        <authorList>
            <person name="Varga T."/>
            <person name="Krizsan K."/>
            <person name="Foldi C."/>
            <person name="Dima B."/>
            <person name="Sanchez-Garcia M."/>
            <person name="Sanchez-Ramirez S."/>
            <person name="Szollosi G.J."/>
            <person name="Szarkandi J.G."/>
            <person name="Papp V."/>
            <person name="Albert L."/>
            <person name="Andreopoulos W."/>
            <person name="Angelini C."/>
            <person name="Antonin V."/>
            <person name="Barry K.W."/>
            <person name="Bougher N.L."/>
            <person name="Buchanan P."/>
            <person name="Buyck B."/>
            <person name="Bense V."/>
            <person name="Catcheside P."/>
            <person name="Chovatia M."/>
            <person name="Cooper J."/>
            <person name="Damon W."/>
            <person name="Desjardin D."/>
            <person name="Finy P."/>
            <person name="Geml J."/>
            <person name="Haridas S."/>
            <person name="Hughes K."/>
            <person name="Justo A."/>
            <person name="Karasinski D."/>
            <person name="Kautmanova I."/>
            <person name="Kiss B."/>
            <person name="Kocsube S."/>
            <person name="Kotiranta H."/>
            <person name="LaButti K.M."/>
            <person name="Lechner B.E."/>
            <person name="Liimatainen K."/>
            <person name="Lipzen A."/>
            <person name="Lukacs Z."/>
            <person name="Mihaltcheva S."/>
            <person name="Morgado L.N."/>
            <person name="Niskanen T."/>
            <person name="Noordeloos M.E."/>
            <person name="Ohm R.A."/>
            <person name="Ortiz-Santana B."/>
            <person name="Ovrebo C."/>
            <person name="Racz N."/>
            <person name="Riley R."/>
            <person name="Savchenko A."/>
            <person name="Shiryaev A."/>
            <person name="Soop K."/>
            <person name="Spirin V."/>
            <person name="Szebenyi C."/>
            <person name="Tomsovsky M."/>
            <person name="Tulloss R.E."/>
            <person name="Uehling J."/>
            <person name="Grigoriev I.V."/>
            <person name="Vagvolgyi C."/>
            <person name="Papp T."/>
            <person name="Martin F.M."/>
            <person name="Miettinen O."/>
            <person name="Hibbett D.S."/>
            <person name="Nagy L.G."/>
        </authorList>
    </citation>
    <scope>NUCLEOTIDE SEQUENCE [LARGE SCALE GENOMIC DNA]</scope>
    <source>
        <strain evidence="10 11">CBS 166.37</strain>
    </source>
</reference>
<dbReference type="SUPFAM" id="SSF144083">
    <property type="entry name" value="Magnesium transport protein CorA, transmembrane region"/>
    <property type="match status" value="1"/>
</dbReference>
<feature type="compositionally biased region" description="Basic and acidic residues" evidence="8">
    <location>
        <begin position="598"/>
        <end position="614"/>
    </location>
</feature>
<evidence type="ECO:0000256" key="8">
    <source>
        <dbReference type="SAM" id="MobiDB-lite"/>
    </source>
</evidence>
<dbReference type="InterPro" id="IPR002523">
    <property type="entry name" value="MgTranspt_CorA/ZnTranspt_ZntB"/>
</dbReference>
<dbReference type="GO" id="GO:0015095">
    <property type="term" value="F:magnesium ion transmembrane transporter activity"/>
    <property type="evidence" value="ECO:0007669"/>
    <property type="project" value="TreeGrafter"/>
</dbReference>
<feature type="transmembrane region" description="Helical" evidence="9">
    <location>
        <begin position="709"/>
        <end position="730"/>
    </location>
</feature>
<organism evidence="10 11">
    <name type="scientific">Crucibulum laeve</name>
    <dbReference type="NCBI Taxonomy" id="68775"/>
    <lineage>
        <taxon>Eukaryota</taxon>
        <taxon>Fungi</taxon>
        <taxon>Dikarya</taxon>
        <taxon>Basidiomycota</taxon>
        <taxon>Agaricomycotina</taxon>
        <taxon>Agaricomycetes</taxon>
        <taxon>Agaricomycetidae</taxon>
        <taxon>Agaricales</taxon>
        <taxon>Agaricineae</taxon>
        <taxon>Nidulariaceae</taxon>
        <taxon>Crucibulum</taxon>
    </lineage>
</organism>
<evidence type="ECO:0000256" key="4">
    <source>
        <dbReference type="ARBA" id="ARBA00022475"/>
    </source>
</evidence>
<dbReference type="GO" id="GO:0005886">
    <property type="term" value="C:plasma membrane"/>
    <property type="evidence" value="ECO:0007669"/>
    <property type="project" value="UniProtKB-SubCell"/>
</dbReference>
<keyword evidence="11" id="KW-1185">Reference proteome</keyword>
<dbReference type="Pfam" id="PF01544">
    <property type="entry name" value="CorA"/>
    <property type="match status" value="2"/>
</dbReference>
<feature type="transmembrane region" description="Helical" evidence="9">
    <location>
        <begin position="742"/>
        <end position="761"/>
    </location>
</feature>
<keyword evidence="7 9" id="KW-0472">Membrane</keyword>
<dbReference type="GO" id="GO:0015087">
    <property type="term" value="F:cobalt ion transmembrane transporter activity"/>
    <property type="evidence" value="ECO:0007669"/>
    <property type="project" value="TreeGrafter"/>
</dbReference>
<feature type="region of interest" description="Disordered" evidence="8">
    <location>
        <begin position="164"/>
        <end position="186"/>
    </location>
</feature>
<evidence type="ECO:0000256" key="5">
    <source>
        <dbReference type="ARBA" id="ARBA00022692"/>
    </source>
</evidence>
<dbReference type="AlphaFoldDB" id="A0A5C3MBR6"/>
<feature type="compositionally biased region" description="Basic residues" evidence="8">
    <location>
        <begin position="583"/>
        <end position="597"/>
    </location>
</feature>
<dbReference type="InterPro" id="IPR045863">
    <property type="entry name" value="CorA_TM1_TM2"/>
</dbReference>
<accession>A0A5C3MBR6</accession>
<dbReference type="GO" id="GO:0000287">
    <property type="term" value="F:magnesium ion binding"/>
    <property type="evidence" value="ECO:0007669"/>
    <property type="project" value="TreeGrafter"/>
</dbReference>
<feature type="compositionally biased region" description="Basic and acidic residues" evidence="8">
    <location>
        <begin position="572"/>
        <end position="582"/>
    </location>
</feature>
<evidence type="ECO:0000256" key="1">
    <source>
        <dbReference type="ARBA" id="ARBA00004651"/>
    </source>
</evidence>
<dbReference type="Gene3D" id="1.20.58.340">
    <property type="entry name" value="Magnesium transport protein CorA, transmembrane region"/>
    <property type="match status" value="2"/>
</dbReference>
<feature type="compositionally biased region" description="Acidic residues" evidence="8">
    <location>
        <begin position="177"/>
        <end position="186"/>
    </location>
</feature>
<feature type="compositionally biased region" description="Basic and acidic residues" evidence="8">
    <location>
        <begin position="335"/>
        <end position="349"/>
    </location>
</feature>
<dbReference type="PANTHER" id="PTHR46494">
    <property type="entry name" value="CORA FAMILY METAL ION TRANSPORTER (EUROFUNG)"/>
    <property type="match status" value="1"/>
</dbReference>
<sequence length="789" mass="88797">MAHSLVGTVSRRAAATPGSPESHSSGFEQSFDNAYSNSEHTVDPRQNHYQPPRHSSPGNKSSSKIDSHSSRNPSSRSSAADYLRHRNHYAGAEPGVNPRRGSSIAEYSHFKQECVIEVVDYDSDDALFRRMGNEEFVRLMKEPEGKSDAHLKGQKGREMVISKEDGDDGVQTKGPEEELEELDDDEDWPPRAVRWINIGGIDWNVISFLALRYNLHSLALEDVLHEQGHNHSKADYYPEHLFLRVLSHALVHEAVANKEHKGDPHKFTPMQPNSIPGSGGGGFGGELEREPTNEFPGSGRMGAGLSAGLGMEWLPSKGSRNGKGNGNGNENGNGDVERGEAGAGSREDQGTSVSSMTPMIKKPGPNAYGTVDGNASHGMSGWRKVRMMPGIRAAAARRQILKIQALTKGDRVNIKHEPIFIFLLRDGTVISIHPTASLQYTDVIAERLHHHDSVLRTSEDASLLVESLLDLIVDRILEVMDEYQLRIHRLEHDILMSPGMDTVRSLHILSGDLIMHKRTLDPIKTMIYGLRRYDLDRCMALADHMDRECLSSTESSSSSSSSSEDSSESDSEYEKPPLDKGLKGQKTKKTKTKTKKVSSKEKNTEKKAKGGKEKPKTRRQIRRQRARERRRKEREQEERRWRKQRQANKRSGKVEGFFSYKAKVYLADVYDHMDFALTSLDMFAGITENLINYAFNTASYDMNKVMKRLTLVTIIFLPLTLLTGYFGMNFTPMWSVDQNSDLLFWKIAIPVMAVLIPLFMYDDIRKAVRHLKQRMATREAVKAFAEKRR</sequence>
<feature type="region of interest" description="Disordered" evidence="8">
    <location>
        <begin position="259"/>
        <end position="372"/>
    </location>
</feature>
<dbReference type="STRING" id="68775.A0A5C3MBR6"/>
<proteinExistence type="inferred from homology"/>
<feature type="compositionally biased region" description="Gly residues" evidence="8">
    <location>
        <begin position="321"/>
        <end position="331"/>
    </location>
</feature>
<dbReference type="SUPFAM" id="SSF143865">
    <property type="entry name" value="CorA soluble domain-like"/>
    <property type="match status" value="1"/>
</dbReference>